<protein>
    <recommendedName>
        <fullName evidence="3">DUF5107 domain-containing protein</fullName>
    </recommendedName>
</protein>
<reference evidence="1 2" key="1">
    <citation type="submission" date="2014-08" db="EMBL/GenBank/DDBJ databases">
        <title>Complete genome of a marine bacteria Jeotgalibacillus malaysiensis.</title>
        <authorList>
            <person name="Yaakop A.S."/>
            <person name="Chan K.-G."/>
            <person name="Goh K.M."/>
        </authorList>
    </citation>
    <scope>NUCLEOTIDE SEQUENCE [LARGE SCALE GENOMIC DNA]</scope>
    <source>
        <strain evidence="1 2">D5</strain>
    </source>
</reference>
<dbReference type="GO" id="GO:0030246">
    <property type="term" value="F:carbohydrate binding"/>
    <property type="evidence" value="ECO:0007669"/>
    <property type="project" value="InterPro"/>
</dbReference>
<dbReference type="GO" id="GO:0016853">
    <property type="term" value="F:isomerase activity"/>
    <property type="evidence" value="ECO:0007669"/>
    <property type="project" value="InterPro"/>
</dbReference>
<dbReference type="AlphaFoldDB" id="A0A0B5AWI0"/>
<dbReference type="InterPro" id="IPR014718">
    <property type="entry name" value="GH-type_carb-bd"/>
</dbReference>
<dbReference type="OrthoDB" id="113447at2"/>
<evidence type="ECO:0008006" key="3">
    <source>
        <dbReference type="Google" id="ProtNLM"/>
    </source>
</evidence>
<dbReference type="KEGG" id="jeo:JMA_30320"/>
<organism evidence="1 2">
    <name type="scientific">Jeotgalibacillus malaysiensis</name>
    <dbReference type="NCBI Taxonomy" id="1508404"/>
    <lineage>
        <taxon>Bacteria</taxon>
        <taxon>Bacillati</taxon>
        <taxon>Bacillota</taxon>
        <taxon>Bacilli</taxon>
        <taxon>Bacillales</taxon>
        <taxon>Caryophanaceae</taxon>
        <taxon>Jeotgalibacillus</taxon>
    </lineage>
</organism>
<evidence type="ECO:0000313" key="1">
    <source>
        <dbReference type="EMBL" id="AJD92349.1"/>
    </source>
</evidence>
<dbReference type="STRING" id="1508404.JMA_30320"/>
<dbReference type="Proteomes" id="UP000031449">
    <property type="component" value="Chromosome"/>
</dbReference>
<dbReference type="BioCyc" id="JESP1508404:G14D9-12313-MONOMER"/>
<keyword evidence="2" id="KW-1185">Reference proteome</keyword>
<dbReference type="InterPro" id="IPR008183">
    <property type="entry name" value="Aldose_1/G6P_1-epimerase"/>
</dbReference>
<evidence type="ECO:0000313" key="2">
    <source>
        <dbReference type="Proteomes" id="UP000031449"/>
    </source>
</evidence>
<dbReference type="HOGENOM" id="CLU_076888_0_0_9"/>
<gene>
    <name evidence="1" type="ORF">JMA_30320</name>
</gene>
<dbReference type="SUPFAM" id="SSF74650">
    <property type="entry name" value="Galactose mutarotase-like"/>
    <property type="match status" value="1"/>
</dbReference>
<dbReference type="GO" id="GO:0005975">
    <property type="term" value="P:carbohydrate metabolic process"/>
    <property type="evidence" value="ECO:0007669"/>
    <property type="project" value="InterPro"/>
</dbReference>
<dbReference type="Pfam" id="PF01263">
    <property type="entry name" value="Aldose_epim"/>
    <property type="match status" value="1"/>
</dbReference>
<dbReference type="InterPro" id="IPR011013">
    <property type="entry name" value="Gal_mutarotase_sf_dom"/>
</dbReference>
<sequence length="312" mass="35653">MKKGTFKGLEAIILENEHLKAVVLPDFGGKVASFYDKKADYEWFYQAKVEQLPMPHYGSTFGEYTPSGFNDLFPGVDEGPHPINNRKVPDHGEVWSMVWEVDEKLDNGVTLEVKSPVFPYILKKTITLLDDGLEVRYRATNTGEAPFAYIWAPSILLNMNEHTQIEVPEDCNEIISIEPDNEHLGAWGSRHPFPITQSKDTKEEIDLSKMAPKEARNVEKFYFATRLSSGWCRAVQKDINKALYYSFDPDKIPFLAVFKNHGGWLGDYNFSLQPSTGMYDDVYVANKIDRVAKIAPESEDLWIFRITVEELN</sequence>
<proteinExistence type="predicted"/>
<accession>A0A0B5AWI0</accession>
<dbReference type="Gene3D" id="2.70.98.10">
    <property type="match status" value="1"/>
</dbReference>
<dbReference type="EMBL" id="CP009416">
    <property type="protein sequence ID" value="AJD92349.1"/>
    <property type="molecule type" value="Genomic_DNA"/>
</dbReference>
<name>A0A0B5AWI0_9BACL</name>